<feature type="compositionally biased region" description="Polar residues" evidence="1">
    <location>
        <begin position="38"/>
        <end position="49"/>
    </location>
</feature>
<evidence type="ECO:0000256" key="1">
    <source>
        <dbReference type="SAM" id="MobiDB-lite"/>
    </source>
</evidence>
<evidence type="ECO:0000313" key="2">
    <source>
        <dbReference type="EMBL" id="PUZ73609.1"/>
    </source>
</evidence>
<evidence type="ECO:0000313" key="3">
    <source>
        <dbReference type="Proteomes" id="UP000244336"/>
    </source>
</evidence>
<feature type="compositionally biased region" description="Basic residues" evidence="1">
    <location>
        <begin position="1"/>
        <end position="12"/>
    </location>
</feature>
<dbReference type="AlphaFoldDB" id="A0A2T7F0J7"/>
<protein>
    <submittedName>
        <fullName evidence="2">Uncharacterized protein</fullName>
    </submittedName>
</protein>
<dbReference type="Proteomes" id="UP000244336">
    <property type="component" value="Chromosome 1"/>
</dbReference>
<accession>A0A2T7F0J7</accession>
<proteinExistence type="predicted"/>
<keyword evidence="3" id="KW-1185">Reference proteome</keyword>
<dbReference type="Gramene" id="PUZ73609">
    <property type="protein sequence ID" value="PUZ73609"/>
    <property type="gene ID" value="GQ55_1G000500"/>
</dbReference>
<sequence>MLSKKFTSRKKQQWGLPGMQAGDQRHSGPLDCPLVISGNATGSRDSNSS</sequence>
<name>A0A2T7F0J7_9POAL</name>
<dbReference type="EMBL" id="CM009749">
    <property type="protein sequence ID" value="PUZ73609.1"/>
    <property type="molecule type" value="Genomic_DNA"/>
</dbReference>
<gene>
    <name evidence="2" type="ORF">GQ55_1G000500</name>
</gene>
<feature type="region of interest" description="Disordered" evidence="1">
    <location>
        <begin position="1"/>
        <end position="49"/>
    </location>
</feature>
<reference evidence="2 3" key="1">
    <citation type="submission" date="2018-04" db="EMBL/GenBank/DDBJ databases">
        <title>WGS assembly of Panicum hallii var. hallii HAL2.</title>
        <authorList>
            <person name="Lovell J."/>
            <person name="Jenkins J."/>
            <person name="Lowry D."/>
            <person name="Mamidi S."/>
            <person name="Sreedasyam A."/>
            <person name="Weng X."/>
            <person name="Barry K."/>
            <person name="Bonette J."/>
            <person name="Campitelli B."/>
            <person name="Daum C."/>
            <person name="Gordon S."/>
            <person name="Gould B."/>
            <person name="Lipzen A."/>
            <person name="MacQueen A."/>
            <person name="Palacio-Mejia J."/>
            <person name="Plott C."/>
            <person name="Shakirov E."/>
            <person name="Shu S."/>
            <person name="Yoshinaga Y."/>
            <person name="Zane M."/>
            <person name="Rokhsar D."/>
            <person name="Grimwood J."/>
            <person name="Schmutz J."/>
            <person name="Juenger T."/>
        </authorList>
    </citation>
    <scope>NUCLEOTIDE SEQUENCE [LARGE SCALE GENOMIC DNA]</scope>
    <source>
        <strain evidence="3">cv. HAL2</strain>
    </source>
</reference>
<organism evidence="2 3">
    <name type="scientific">Panicum hallii var. hallii</name>
    <dbReference type="NCBI Taxonomy" id="1504633"/>
    <lineage>
        <taxon>Eukaryota</taxon>
        <taxon>Viridiplantae</taxon>
        <taxon>Streptophyta</taxon>
        <taxon>Embryophyta</taxon>
        <taxon>Tracheophyta</taxon>
        <taxon>Spermatophyta</taxon>
        <taxon>Magnoliopsida</taxon>
        <taxon>Liliopsida</taxon>
        <taxon>Poales</taxon>
        <taxon>Poaceae</taxon>
        <taxon>PACMAD clade</taxon>
        <taxon>Panicoideae</taxon>
        <taxon>Panicodae</taxon>
        <taxon>Paniceae</taxon>
        <taxon>Panicinae</taxon>
        <taxon>Panicum</taxon>
        <taxon>Panicum sect. Panicum</taxon>
    </lineage>
</organism>